<dbReference type="GO" id="GO:0007131">
    <property type="term" value="P:reciprocal meiotic recombination"/>
    <property type="evidence" value="ECO:0007669"/>
    <property type="project" value="TreeGrafter"/>
</dbReference>
<dbReference type="GO" id="GO:0005657">
    <property type="term" value="C:replication fork"/>
    <property type="evidence" value="ECO:0007669"/>
    <property type="project" value="TreeGrafter"/>
</dbReference>
<reference evidence="4" key="1">
    <citation type="submission" date="2021-01" db="EMBL/GenBank/DDBJ databases">
        <authorList>
            <person name="Kaushik A."/>
        </authorList>
    </citation>
    <scope>NUCLEOTIDE SEQUENCE</scope>
    <source>
        <strain evidence="4">AG1-1B</strain>
    </source>
</reference>
<sequence>MRIRTIHKDVPLLVSKPHILPALEIAGIKTTHDVLFTPLPELLSRLSTAQDILTTDIIQLQDEIAAACAVPGVRGDELLEKEASAIGIMKPYTFTALGVEAVDDLLGETLYGPYVVEISGTAGSGKSTIAMQVALRRLSHEIEATALWIDCSGDFSGERAERICQNLRLDQATTMSVLSRVQVILSFEIEEFQNALDNIEGSLAETPEASLRYIVIDPITPLLAGQITGSSSQGHATMTNVMRQLARIAEDHKLTVLVLNKTASSPTRNPLSAFSKTTAKPALGPTFTFLSHATVWLSVADATPRRRDREGKTHIVEVFRSRVGVRNFQLFLGLRSNTPDSQHIAGARLIYETGQPSHQTQVKLYHTPHSNSIMYLFITIKVVSI</sequence>
<comment type="caution">
    <text evidence="4">The sequence shown here is derived from an EMBL/GenBank/DDBJ whole genome shotgun (WGS) entry which is preliminary data.</text>
</comment>
<evidence type="ECO:0000313" key="5">
    <source>
        <dbReference type="Proteomes" id="UP000663826"/>
    </source>
</evidence>
<dbReference type="GO" id="GO:0000723">
    <property type="term" value="P:telomere maintenance"/>
    <property type="evidence" value="ECO:0007669"/>
    <property type="project" value="TreeGrafter"/>
</dbReference>
<dbReference type="InterPro" id="IPR027417">
    <property type="entry name" value="P-loop_NTPase"/>
</dbReference>
<evidence type="ECO:0000256" key="2">
    <source>
        <dbReference type="ARBA" id="ARBA00023242"/>
    </source>
</evidence>
<dbReference type="InterPro" id="IPR051988">
    <property type="entry name" value="HRR_RAD51_Paralog"/>
</dbReference>
<accession>A0A8H2WBE4</accession>
<dbReference type="Proteomes" id="UP000663826">
    <property type="component" value="Unassembled WGS sequence"/>
</dbReference>
<dbReference type="InterPro" id="IPR013632">
    <property type="entry name" value="Rad51_C"/>
</dbReference>
<dbReference type="PANTHER" id="PTHR46457">
    <property type="entry name" value="DNA REPAIR PROTEIN RAD51 HOMOLOG 4"/>
    <property type="match status" value="1"/>
</dbReference>
<protein>
    <recommendedName>
        <fullName evidence="3">Rad51-like C-terminal domain-containing protein</fullName>
    </recommendedName>
</protein>
<dbReference type="SUPFAM" id="SSF52540">
    <property type="entry name" value="P-loop containing nucleoside triphosphate hydrolases"/>
    <property type="match status" value="1"/>
</dbReference>
<dbReference type="GO" id="GO:0042148">
    <property type="term" value="P:DNA strand invasion"/>
    <property type="evidence" value="ECO:0007669"/>
    <property type="project" value="TreeGrafter"/>
</dbReference>
<feature type="domain" description="Rad51-like C-terminal" evidence="3">
    <location>
        <begin position="97"/>
        <end position="296"/>
    </location>
</feature>
<comment type="subcellular location">
    <subcellularLocation>
        <location evidence="1">Nucleus</location>
    </subcellularLocation>
</comment>
<dbReference type="Pfam" id="PF08423">
    <property type="entry name" value="Rad51"/>
    <property type="match status" value="1"/>
</dbReference>
<name>A0A8H2WBE4_9AGAM</name>
<dbReference type="EMBL" id="CAJMWQ010000266">
    <property type="protein sequence ID" value="CAE6349273.1"/>
    <property type="molecule type" value="Genomic_DNA"/>
</dbReference>
<evidence type="ECO:0000313" key="4">
    <source>
        <dbReference type="EMBL" id="CAE6349273.1"/>
    </source>
</evidence>
<dbReference type="Gene3D" id="3.40.50.300">
    <property type="entry name" value="P-loop containing nucleotide triphosphate hydrolases"/>
    <property type="match status" value="1"/>
</dbReference>
<evidence type="ECO:0000256" key="1">
    <source>
        <dbReference type="ARBA" id="ARBA00004123"/>
    </source>
</evidence>
<dbReference type="GO" id="GO:0000724">
    <property type="term" value="P:double-strand break repair via homologous recombination"/>
    <property type="evidence" value="ECO:0007669"/>
    <property type="project" value="TreeGrafter"/>
</dbReference>
<dbReference type="GO" id="GO:0000400">
    <property type="term" value="F:four-way junction DNA binding"/>
    <property type="evidence" value="ECO:0007669"/>
    <property type="project" value="TreeGrafter"/>
</dbReference>
<dbReference type="GO" id="GO:0003697">
    <property type="term" value="F:single-stranded DNA binding"/>
    <property type="evidence" value="ECO:0007669"/>
    <property type="project" value="TreeGrafter"/>
</dbReference>
<organism evidence="4 5">
    <name type="scientific">Rhizoctonia solani</name>
    <dbReference type="NCBI Taxonomy" id="456999"/>
    <lineage>
        <taxon>Eukaryota</taxon>
        <taxon>Fungi</taxon>
        <taxon>Dikarya</taxon>
        <taxon>Basidiomycota</taxon>
        <taxon>Agaricomycotina</taxon>
        <taxon>Agaricomycetes</taxon>
        <taxon>Cantharellales</taxon>
        <taxon>Ceratobasidiaceae</taxon>
        <taxon>Rhizoctonia</taxon>
    </lineage>
</organism>
<dbReference type="GO" id="GO:0008094">
    <property type="term" value="F:ATP-dependent activity, acting on DNA"/>
    <property type="evidence" value="ECO:0007669"/>
    <property type="project" value="TreeGrafter"/>
</dbReference>
<evidence type="ECO:0000259" key="3">
    <source>
        <dbReference type="Pfam" id="PF08423"/>
    </source>
</evidence>
<dbReference type="GO" id="GO:0033063">
    <property type="term" value="C:Rad51B-Rad51C-Rad51D-XRCC2 complex"/>
    <property type="evidence" value="ECO:0007669"/>
    <property type="project" value="TreeGrafter"/>
</dbReference>
<dbReference type="AlphaFoldDB" id="A0A8H2WBE4"/>
<gene>
    <name evidence="4" type="ORF">RDB_LOCUS6534</name>
</gene>
<dbReference type="GO" id="GO:0005815">
    <property type="term" value="C:microtubule organizing center"/>
    <property type="evidence" value="ECO:0007669"/>
    <property type="project" value="TreeGrafter"/>
</dbReference>
<keyword evidence="2" id="KW-0539">Nucleus</keyword>
<proteinExistence type="predicted"/>
<dbReference type="PANTHER" id="PTHR46457:SF1">
    <property type="entry name" value="DNA REPAIR PROTEIN RAD51 HOMOLOG 4"/>
    <property type="match status" value="1"/>
</dbReference>